<dbReference type="SMART" id="SM00346">
    <property type="entry name" value="HTH_ICLR"/>
    <property type="match status" value="1"/>
</dbReference>
<evidence type="ECO:0000259" key="4">
    <source>
        <dbReference type="PROSITE" id="PS51077"/>
    </source>
</evidence>
<dbReference type="GO" id="GO:0045892">
    <property type="term" value="P:negative regulation of DNA-templated transcription"/>
    <property type="evidence" value="ECO:0007669"/>
    <property type="project" value="TreeGrafter"/>
</dbReference>
<dbReference type="EMBL" id="FOEE01000009">
    <property type="protein sequence ID" value="SEP05523.1"/>
    <property type="molecule type" value="Genomic_DNA"/>
</dbReference>
<dbReference type="InterPro" id="IPR036388">
    <property type="entry name" value="WH-like_DNA-bd_sf"/>
</dbReference>
<dbReference type="AlphaFoldDB" id="A0A1H8UR85"/>
<evidence type="ECO:0000259" key="5">
    <source>
        <dbReference type="PROSITE" id="PS51078"/>
    </source>
</evidence>
<dbReference type="SUPFAM" id="SSF55781">
    <property type="entry name" value="GAF domain-like"/>
    <property type="match status" value="1"/>
</dbReference>
<name>A0A1H8UR85_9ACTN</name>
<feature type="domain" description="IclR-ED" evidence="5">
    <location>
        <begin position="69"/>
        <end position="252"/>
    </location>
</feature>
<dbReference type="RefSeq" id="WP_211435674.1">
    <property type="nucleotide sequence ID" value="NZ_FOEE01000009.1"/>
</dbReference>
<keyword evidence="3" id="KW-0804">Transcription</keyword>
<proteinExistence type="predicted"/>
<sequence length="257" mass="27266">MGEETDRNTVLGKAVTILRAFAPDDQVVGLAELVRRTGLHKATVHRLVGELVGNRLLDRVDGGYRLSGGLFELGMRASVERSLLELAMPFLQDLYERTHETVHLGIRESAEVVYVAKIGGHRQAATPSRTGGRMPLHCTALGKVLLAHAGPELRREVLAGPLERRTPRTIVASGILARQLDEVLEAGVAFEHEESAVGITCVAAPVLVGGTDAVAAISVTGPTTRLRPEQHVTAVRAAAAGLASTIARRRSLPGGAP</sequence>
<dbReference type="InterPro" id="IPR036390">
    <property type="entry name" value="WH_DNA-bd_sf"/>
</dbReference>
<dbReference type="InterPro" id="IPR029016">
    <property type="entry name" value="GAF-like_dom_sf"/>
</dbReference>
<evidence type="ECO:0000313" key="7">
    <source>
        <dbReference type="Proteomes" id="UP000198960"/>
    </source>
</evidence>
<organism evidence="6 7">
    <name type="scientific">Trujillonella endophytica</name>
    <dbReference type="NCBI Taxonomy" id="673521"/>
    <lineage>
        <taxon>Bacteria</taxon>
        <taxon>Bacillati</taxon>
        <taxon>Actinomycetota</taxon>
        <taxon>Actinomycetes</taxon>
        <taxon>Geodermatophilales</taxon>
        <taxon>Geodermatophilaceae</taxon>
        <taxon>Trujillonella</taxon>
    </lineage>
</organism>
<evidence type="ECO:0000313" key="6">
    <source>
        <dbReference type="EMBL" id="SEP05523.1"/>
    </source>
</evidence>
<dbReference type="InterPro" id="IPR014757">
    <property type="entry name" value="Tscrpt_reg_IclR_C"/>
</dbReference>
<dbReference type="Pfam" id="PF01614">
    <property type="entry name" value="IclR_C"/>
    <property type="match status" value="1"/>
</dbReference>
<evidence type="ECO:0000256" key="3">
    <source>
        <dbReference type="ARBA" id="ARBA00023163"/>
    </source>
</evidence>
<protein>
    <submittedName>
        <fullName evidence="6">Transcriptional regulator, IclR family</fullName>
    </submittedName>
</protein>
<dbReference type="GO" id="GO:0003677">
    <property type="term" value="F:DNA binding"/>
    <property type="evidence" value="ECO:0007669"/>
    <property type="project" value="UniProtKB-KW"/>
</dbReference>
<evidence type="ECO:0000256" key="2">
    <source>
        <dbReference type="ARBA" id="ARBA00023125"/>
    </source>
</evidence>
<keyword evidence="2" id="KW-0238">DNA-binding</keyword>
<dbReference type="Pfam" id="PF09339">
    <property type="entry name" value="HTH_IclR"/>
    <property type="match status" value="1"/>
</dbReference>
<evidence type="ECO:0000256" key="1">
    <source>
        <dbReference type="ARBA" id="ARBA00023015"/>
    </source>
</evidence>
<dbReference type="STRING" id="673521.SAMN05660991_03018"/>
<keyword evidence="7" id="KW-1185">Reference proteome</keyword>
<accession>A0A1H8UR85</accession>
<dbReference type="Gene3D" id="1.10.10.10">
    <property type="entry name" value="Winged helix-like DNA-binding domain superfamily/Winged helix DNA-binding domain"/>
    <property type="match status" value="1"/>
</dbReference>
<gene>
    <name evidence="6" type="ORF">SAMN05660991_03018</name>
</gene>
<dbReference type="Proteomes" id="UP000198960">
    <property type="component" value="Unassembled WGS sequence"/>
</dbReference>
<dbReference type="InterPro" id="IPR050707">
    <property type="entry name" value="HTH_MetabolicPath_Reg"/>
</dbReference>
<dbReference type="PROSITE" id="PS51077">
    <property type="entry name" value="HTH_ICLR"/>
    <property type="match status" value="1"/>
</dbReference>
<dbReference type="PANTHER" id="PTHR30136">
    <property type="entry name" value="HELIX-TURN-HELIX TRANSCRIPTIONAL REGULATOR, ICLR FAMILY"/>
    <property type="match status" value="1"/>
</dbReference>
<dbReference type="PROSITE" id="PS51078">
    <property type="entry name" value="ICLR_ED"/>
    <property type="match status" value="1"/>
</dbReference>
<dbReference type="InterPro" id="IPR005471">
    <property type="entry name" value="Tscrpt_reg_IclR_N"/>
</dbReference>
<dbReference type="SUPFAM" id="SSF46785">
    <property type="entry name" value="Winged helix' DNA-binding domain"/>
    <property type="match status" value="1"/>
</dbReference>
<dbReference type="Gene3D" id="3.30.450.40">
    <property type="match status" value="1"/>
</dbReference>
<keyword evidence="1" id="KW-0805">Transcription regulation</keyword>
<reference evidence="7" key="1">
    <citation type="submission" date="2016-10" db="EMBL/GenBank/DDBJ databases">
        <authorList>
            <person name="Varghese N."/>
            <person name="Submissions S."/>
        </authorList>
    </citation>
    <scope>NUCLEOTIDE SEQUENCE [LARGE SCALE GENOMIC DNA]</scope>
    <source>
        <strain evidence="7">DSM 45413</strain>
    </source>
</reference>
<dbReference type="PANTHER" id="PTHR30136:SF24">
    <property type="entry name" value="HTH-TYPE TRANSCRIPTIONAL REPRESSOR ALLR"/>
    <property type="match status" value="1"/>
</dbReference>
<feature type="domain" description="HTH iclR-type" evidence="4">
    <location>
        <begin position="8"/>
        <end position="75"/>
    </location>
</feature>
<dbReference type="GO" id="GO:0003700">
    <property type="term" value="F:DNA-binding transcription factor activity"/>
    <property type="evidence" value="ECO:0007669"/>
    <property type="project" value="TreeGrafter"/>
</dbReference>